<dbReference type="EMBL" id="CAJVQC010080638">
    <property type="protein sequence ID" value="CAG8818148.1"/>
    <property type="molecule type" value="Genomic_DNA"/>
</dbReference>
<name>A0ACA9S038_9GLOM</name>
<reference evidence="1" key="1">
    <citation type="submission" date="2021-06" db="EMBL/GenBank/DDBJ databases">
        <authorList>
            <person name="Kallberg Y."/>
            <person name="Tangrot J."/>
            <person name="Rosling A."/>
        </authorList>
    </citation>
    <scope>NUCLEOTIDE SEQUENCE</scope>
    <source>
        <strain evidence="1">MA461A</strain>
    </source>
</reference>
<gene>
    <name evidence="1" type="ORF">RPERSI_LOCUS24853</name>
</gene>
<proteinExistence type="predicted"/>
<comment type="caution">
    <text evidence="1">The sequence shown here is derived from an EMBL/GenBank/DDBJ whole genome shotgun (WGS) entry which is preliminary data.</text>
</comment>
<evidence type="ECO:0000313" key="2">
    <source>
        <dbReference type="Proteomes" id="UP000789920"/>
    </source>
</evidence>
<protein>
    <submittedName>
        <fullName evidence="1">23050_t:CDS:1</fullName>
    </submittedName>
</protein>
<keyword evidence="2" id="KW-1185">Reference proteome</keyword>
<dbReference type="Proteomes" id="UP000789920">
    <property type="component" value="Unassembled WGS sequence"/>
</dbReference>
<organism evidence="1 2">
    <name type="scientific">Racocetra persica</name>
    <dbReference type="NCBI Taxonomy" id="160502"/>
    <lineage>
        <taxon>Eukaryota</taxon>
        <taxon>Fungi</taxon>
        <taxon>Fungi incertae sedis</taxon>
        <taxon>Mucoromycota</taxon>
        <taxon>Glomeromycotina</taxon>
        <taxon>Glomeromycetes</taxon>
        <taxon>Diversisporales</taxon>
        <taxon>Gigasporaceae</taxon>
        <taxon>Racocetra</taxon>
    </lineage>
</organism>
<feature type="non-terminal residue" evidence="1">
    <location>
        <position position="1"/>
    </location>
</feature>
<evidence type="ECO:0000313" key="1">
    <source>
        <dbReference type="EMBL" id="CAG8818148.1"/>
    </source>
</evidence>
<accession>A0ACA9S038</accession>
<sequence>LVRRGKKSTTLAIGDGANDVSMIQAANVGVGISGQEGMQAAMAADYNIAQFRYLNKLLLVHGYDAGNIEFSTAVAITVVVIANLFVCFNTYHWSRIIWAIISVELVFIFVYVLMYGLFPESPIYGIAEQLFSDGIFWFGMAFSILLSGLPRFVIIFTKQWWYPDALDTVRQIRASDKIAKLAKKKEELKNQKTHEKIIPPILQVTDQSDNEIINTVQQTDD</sequence>